<protein>
    <submittedName>
        <fullName evidence="1">Uncharacterized protein</fullName>
    </submittedName>
</protein>
<organism evidence="1 2">
    <name type="scientific">Choristoneura fumiferana</name>
    <name type="common">Spruce budworm moth</name>
    <name type="synonym">Archips fumiferana</name>
    <dbReference type="NCBI Taxonomy" id="7141"/>
    <lineage>
        <taxon>Eukaryota</taxon>
        <taxon>Metazoa</taxon>
        <taxon>Ecdysozoa</taxon>
        <taxon>Arthropoda</taxon>
        <taxon>Hexapoda</taxon>
        <taxon>Insecta</taxon>
        <taxon>Pterygota</taxon>
        <taxon>Neoptera</taxon>
        <taxon>Endopterygota</taxon>
        <taxon>Lepidoptera</taxon>
        <taxon>Glossata</taxon>
        <taxon>Ditrysia</taxon>
        <taxon>Tortricoidea</taxon>
        <taxon>Tortricidae</taxon>
        <taxon>Tortricinae</taxon>
        <taxon>Choristoneura</taxon>
    </lineage>
</organism>
<dbReference type="EMBL" id="CM046131">
    <property type="protein sequence ID" value="KAI8430441.1"/>
    <property type="molecule type" value="Genomic_DNA"/>
</dbReference>
<sequence>MKNLLVAIVTVFLINSVNSSNSTDSNDSCDVHDTGPWSTLLEDWATSASMERSGRQGRIMALPPSSGYYITDRIDGPLMPPPLPPTQPRPYEEWAPAPPVPPGPGKIVNRPPNPYKDKFKPSYVSKTARITIMPPPQQNKPVPPYPQQQQQQQQQPQRPNSIDRVDDPPRKQVTETDLYLLSAIEKLVYRADLMEKRLRKLEESMHILVAGTTHQAEPCVANFSRVGDTCYHFSPEPADWKTANLACRRLRSNLIELEGEKERRKVLAHLLSDKKQKALDWWTGGLNPGLLWIWSNSARPVAGNSTAETSGNSTTAITIVGEGRCLALVYDPAARAYVYRGQDCGLKHRYLCEKAEDKAKLSNEIERIARKLRNGNASITKYLSPS</sequence>
<name>A0ACC0K2F5_CHOFU</name>
<proteinExistence type="predicted"/>
<evidence type="ECO:0000313" key="2">
    <source>
        <dbReference type="Proteomes" id="UP001064048"/>
    </source>
</evidence>
<evidence type="ECO:0000313" key="1">
    <source>
        <dbReference type="EMBL" id="KAI8430441.1"/>
    </source>
</evidence>
<keyword evidence="2" id="KW-1185">Reference proteome</keyword>
<dbReference type="Proteomes" id="UP001064048">
    <property type="component" value="Chromosome Z"/>
</dbReference>
<gene>
    <name evidence="1" type="ORF">MSG28_000716</name>
</gene>
<reference evidence="1 2" key="1">
    <citation type="journal article" date="2022" name="Genome Biol. Evol.">
        <title>The Spruce Budworm Genome: Reconstructing the Evolutionary History of Antifreeze Proteins.</title>
        <authorList>
            <person name="Beliveau C."/>
            <person name="Gagne P."/>
            <person name="Picq S."/>
            <person name="Vernygora O."/>
            <person name="Keeling C.I."/>
            <person name="Pinkney K."/>
            <person name="Doucet D."/>
            <person name="Wen F."/>
            <person name="Johnston J.S."/>
            <person name="Maaroufi H."/>
            <person name="Boyle B."/>
            <person name="Laroche J."/>
            <person name="Dewar K."/>
            <person name="Juretic N."/>
            <person name="Blackburn G."/>
            <person name="Nisole A."/>
            <person name="Brunet B."/>
            <person name="Brandao M."/>
            <person name="Lumley L."/>
            <person name="Duan J."/>
            <person name="Quan G."/>
            <person name="Lucarotti C.J."/>
            <person name="Roe A.D."/>
            <person name="Sperling F.A.H."/>
            <person name="Levesque R.C."/>
            <person name="Cusson M."/>
        </authorList>
    </citation>
    <scope>NUCLEOTIDE SEQUENCE [LARGE SCALE GENOMIC DNA]</scope>
    <source>
        <strain evidence="1">Glfc:IPQL:Cfum</strain>
    </source>
</reference>
<accession>A0ACC0K2F5</accession>
<comment type="caution">
    <text evidence="1">The sequence shown here is derived from an EMBL/GenBank/DDBJ whole genome shotgun (WGS) entry which is preliminary data.</text>
</comment>